<dbReference type="Gene3D" id="3.80.10.10">
    <property type="entry name" value="Ribonuclease Inhibitor"/>
    <property type="match status" value="1"/>
</dbReference>
<dbReference type="AlphaFoldDB" id="A0AA87TEF7"/>
<sequence length="256" mass="27430">MKTILKTGILLAAAVVMIAACTTAPSSTQKTGAVTITVPEGSTLSVRIRTQDGSAVRVQGADKTEIQGTDEVRELNEDKPMQLLKATGTTIVFTGDIRELDIKDNGTVENIDVSRCPNMEILYCAGNNITQLQLSANKNLKRLQCYNNRLSGLDISQQTQLELLWCGINQLSVLDVSGCKKLTQLRCYMNAIETEAMDALLKSLPAATENSAAVREARILAVGDKIKNGKPSAAALQQAKANGWAILDSGNAPIEP</sequence>
<protein>
    <submittedName>
        <fullName evidence="4">Uncharacterized protein</fullName>
    </submittedName>
</protein>
<keyword evidence="2" id="KW-0677">Repeat</keyword>
<accession>A0AA87TEF7</accession>
<dbReference type="GO" id="GO:0035591">
    <property type="term" value="F:signaling adaptor activity"/>
    <property type="evidence" value="ECO:0007669"/>
    <property type="project" value="TreeGrafter"/>
</dbReference>
<feature type="chain" id="PRO_5041727414" evidence="3">
    <location>
        <begin position="25"/>
        <end position="256"/>
    </location>
</feature>
<dbReference type="Proteomes" id="UP000014634">
    <property type="component" value="Unassembled WGS sequence"/>
</dbReference>
<evidence type="ECO:0000256" key="3">
    <source>
        <dbReference type="SAM" id="SignalP"/>
    </source>
</evidence>
<name>A0AA87TEF7_TREMD</name>
<dbReference type="RefSeq" id="WP_016523837.1">
    <property type="nucleotide sequence ID" value="NZ_KE332517.1"/>
</dbReference>
<evidence type="ECO:0000313" key="5">
    <source>
        <dbReference type="Proteomes" id="UP000014634"/>
    </source>
</evidence>
<evidence type="ECO:0000256" key="2">
    <source>
        <dbReference type="ARBA" id="ARBA00022737"/>
    </source>
</evidence>
<dbReference type="EMBL" id="ATFE01000013">
    <property type="protein sequence ID" value="EPF28213.1"/>
    <property type="molecule type" value="Genomic_DNA"/>
</dbReference>
<comment type="caution">
    <text evidence="4">The sequence shown here is derived from an EMBL/GenBank/DDBJ whole genome shotgun (WGS) entry which is preliminary data.</text>
</comment>
<evidence type="ECO:0000313" key="4">
    <source>
        <dbReference type="EMBL" id="EPF28213.1"/>
    </source>
</evidence>
<dbReference type="PANTHER" id="PTHR47566">
    <property type="match status" value="1"/>
</dbReference>
<organism evidence="4 5">
    <name type="scientific">Treponema medium ATCC 700293</name>
    <dbReference type="NCBI Taxonomy" id="1125700"/>
    <lineage>
        <taxon>Bacteria</taxon>
        <taxon>Pseudomonadati</taxon>
        <taxon>Spirochaetota</taxon>
        <taxon>Spirochaetia</taxon>
        <taxon>Spirochaetales</taxon>
        <taxon>Treponemataceae</taxon>
        <taxon>Treponema</taxon>
    </lineage>
</organism>
<dbReference type="PROSITE" id="PS51257">
    <property type="entry name" value="PROKAR_LIPOPROTEIN"/>
    <property type="match status" value="1"/>
</dbReference>
<dbReference type="InterPro" id="IPR032675">
    <property type="entry name" value="LRR_dom_sf"/>
</dbReference>
<gene>
    <name evidence="4" type="ORF">HMPREF9195_01905</name>
</gene>
<keyword evidence="3" id="KW-0732">Signal</keyword>
<dbReference type="PANTHER" id="PTHR47566:SF1">
    <property type="entry name" value="PROTEIN NUD1"/>
    <property type="match status" value="1"/>
</dbReference>
<reference evidence="4 5" key="1">
    <citation type="submission" date="2013-04" db="EMBL/GenBank/DDBJ databases">
        <title>The Genome Sequence of Treponema medium ATCC 700293.</title>
        <authorList>
            <consortium name="The Broad Institute Genomics Platform"/>
            <person name="Earl A."/>
            <person name="Ward D."/>
            <person name="Feldgarden M."/>
            <person name="Gevers D."/>
            <person name="Leonetti C."/>
            <person name="Blanton J.M."/>
            <person name="Dewhirst F.E."/>
            <person name="Izard J."/>
            <person name="Walker B."/>
            <person name="Young S."/>
            <person name="Zeng Q."/>
            <person name="Gargeya S."/>
            <person name="Fitzgerald M."/>
            <person name="Haas B."/>
            <person name="Abouelleil A."/>
            <person name="Allen A.W."/>
            <person name="Alvarado L."/>
            <person name="Arachchi H.M."/>
            <person name="Berlin A.M."/>
            <person name="Chapman S.B."/>
            <person name="Gainer-Dewar J."/>
            <person name="Goldberg J."/>
            <person name="Griggs A."/>
            <person name="Gujja S."/>
            <person name="Hansen M."/>
            <person name="Howarth C."/>
            <person name="Imamovic A."/>
            <person name="Ireland A."/>
            <person name="Larimer J."/>
            <person name="McCowan C."/>
            <person name="Murphy C."/>
            <person name="Pearson M."/>
            <person name="Poon T.W."/>
            <person name="Priest M."/>
            <person name="Roberts A."/>
            <person name="Saif S."/>
            <person name="Shea T."/>
            <person name="Sisk P."/>
            <person name="Sykes S."/>
            <person name="Wortman J."/>
            <person name="Nusbaum C."/>
            <person name="Birren B."/>
        </authorList>
    </citation>
    <scope>NUCLEOTIDE SEQUENCE [LARGE SCALE GENOMIC DNA]</scope>
    <source>
        <strain evidence="4 5">ATCC 700293</strain>
    </source>
</reference>
<keyword evidence="1" id="KW-0433">Leucine-rich repeat</keyword>
<evidence type="ECO:0000256" key="1">
    <source>
        <dbReference type="ARBA" id="ARBA00022614"/>
    </source>
</evidence>
<feature type="signal peptide" evidence="3">
    <location>
        <begin position="1"/>
        <end position="24"/>
    </location>
</feature>
<proteinExistence type="predicted"/>
<dbReference type="SUPFAM" id="SSF52058">
    <property type="entry name" value="L domain-like"/>
    <property type="match status" value="1"/>
</dbReference>
<dbReference type="InterPro" id="IPR052574">
    <property type="entry name" value="CDIRP"/>
</dbReference>